<feature type="binding site" evidence="6">
    <location>
        <begin position="134"/>
        <end position="140"/>
    </location>
    <ligand>
        <name>S-adenosyl-L-methionine</name>
        <dbReference type="ChEBI" id="CHEBI:59789"/>
    </ligand>
</feature>
<protein>
    <recommendedName>
        <fullName evidence="7">SAM-dependent MTase RsmB/NOP-type domain-containing protein</fullName>
    </recommendedName>
</protein>
<evidence type="ECO:0000313" key="8">
    <source>
        <dbReference type="EMBL" id="TXC76248.1"/>
    </source>
</evidence>
<dbReference type="Gene3D" id="3.30.70.1170">
    <property type="entry name" value="Sun protein, domain 3"/>
    <property type="match status" value="1"/>
</dbReference>
<name>A0A5C6UZ48_9FLAO</name>
<keyword evidence="3 6" id="KW-0808">Transferase</keyword>
<dbReference type="PANTHER" id="PTHR22807">
    <property type="entry name" value="NOP2 YEAST -RELATED NOL1/NOP2/FMU SUN DOMAIN-CONTAINING"/>
    <property type="match status" value="1"/>
</dbReference>
<dbReference type="Pfam" id="PF17125">
    <property type="entry name" value="Methyltr_RsmF_N"/>
    <property type="match status" value="1"/>
</dbReference>
<keyword evidence="9" id="KW-1185">Reference proteome</keyword>
<gene>
    <name evidence="8" type="ORF">FRX97_10905</name>
</gene>
<dbReference type="InterPro" id="IPR029063">
    <property type="entry name" value="SAM-dependent_MTases_sf"/>
</dbReference>
<accession>A0A5C6UZ48</accession>
<evidence type="ECO:0000256" key="2">
    <source>
        <dbReference type="ARBA" id="ARBA00022603"/>
    </source>
</evidence>
<reference evidence="8 9" key="1">
    <citation type="submission" date="2019-08" db="EMBL/GenBank/DDBJ databases">
        <title>Genome of Luteibaculum oceani JCM 18817.</title>
        <authorList>
            <person name="Bowman J.P."/>
        </authorList>
    </citation>
    <scope>NUCLEOTIDE SEQUENCE [LARGE SCALE GENOMIC DNA]</scope>
    <source>
        <strain evidence="8 9">JCM 18817</strain>
    </source>
</reference>
<dbReference type="EMBL" id="VORB01000010">
    <property type="protein sequence ID" value="TXC76248.1"/>
    <property type="molecule type" value="Genomic_DNA"/>
</dbReference>
<evidence type="ECO:0000259" key="7">
    <source>
        <dbReference type="PROSITE" id="PS51686"/>
    </source>
</evidence>
<feature type="domain" description="SAM-dependent MTase RsmB/NOP-type" evidence="7">
    <location>
        <begin position="29"/>
        <end position="318"/>
    </location>
</feature>
<evidence type="ECO:0000256" key="4">
    <source>
        <dbReference type="ARBA" id="ARBA00022691"/>
    </source>
</evidence>
<dbReference type="InterPro" id="IPR031341">
    <property type="entry name" value="Methyltr_RsmF_N"/>
</dbReference>
<evidence type="ECO:0000256" key="1">
    <source>
        <dbReference type="ARBA" id="ARBA00022490"/>
    </source>
</evidence>
<evidence type="ECO:0000256" key="6">
    <source>
        <dbReference type="PROSITE-ProRule" id="PRU01023"/>
    </source>
</evidence>
<dbReference type="PANTHER" id="PTHR22807:SF30">
    <property type="entry name" value="28S RRNA (CYTOSINE(4447)-C(5))-METHYLTRANSFERASE-RELATED"/>
    <property type="match status" value="1"/>
</dbReference>
<comment type="similarity">
    <text evidence="6">Belongs to the class I-like SAM-binding methyltransferase superfamily. RsmB/NOP family.</text>
</comment>
<keyword evidence="2 6" id="KW-0489">Methyltransferase</keyword>
<dbReference type="AlphaFoldDB" id="A0A5C6UZ48"/>
<keyword evidence="1" id="KW-0963">Cytoplasm</keyword>
<feature type="binding site" evidence="6">
    <location>
        <position position="186"/>
    </location>
    <ligand>
        <name>S-adenosyl-L-methionine</name>
        <dbReference type="ChEBI" id="CHEBI:59789"/>
    </ligand>
</feature>
<dbReference type="OrthoDB" id="9810297at2"/>
<evidence type="ECO:0000256" key="5">
    <source>
        <dbReference type="ARBA" id="ARBA00022884"/>
    </source>
</evidence>
<dbReference type="Pfam" id="PF13636">
    <property type="entry name" value="Methyltranf_PUA"/>
    <property type="match status" value="1"/>
</dbReference>
<feature type="binding site" evidence="6">
    <location>
        <position position="159"/>
    </location>
    <ligand>
        <name>S-adenosyl-L-methionine</name>
        <dbReference type="ChEBI" id="CHEBI:59789"/>
    </ligand>
</feature>
<dbReference type="GO" id="GO:0008173">
    <property type="term" value="F:RNA methyltransferase activity"/>
    <property type="evidence" value="ECO:0007669"/>
    <property type="project" value="InterPro"/>
</dbReference>
<dbReference type="InterPro" id="IPR049560">
    <property type="entry name" value="MeTrfase_RsmB-F_NOP2_cat"/>
</dbReference>
<comment type="caution">
    <text evidence="8">The sequence shown here is derived from an EMBL/GenBank/DDBJ whole genome shotgun (WGS) entry which is preliminary data.</text>
</comment>
<dbReference type="GO" id="GO:0001510">
    <property type="term" value="P:RNA methylation"/>
    <property type="evidence" value="ECO:0007669"/>
    <property type="project" value="InterPro"/>
</dbReference>
<organism evidence="8 9">
    <name type="scientific">Luteibaculum oceani</name>
    <dbReference type="NCBI Taxonomy" id="1294296"/>
    <lineage>
        <taxon>Bacteria</taxon>
        <taxon>Pseudomonadati</taxon>
        <taxon>Bacteroidota</taxon>
        <taxon>Flavobacteriia</taxon>
        <taxon>Flavobacteriales</taxon>
        <taxon>Luteibaculaceae</taxon>
        <taxon>Luteibaculum</taxon>
    </lineage>
</organism>
<feature type="binding site" evidence="6">
    <location>
        <position position="203"/>
    </location>
    <ligand>
        <name>S-adenosyl-L-methionine</name>
        <dbReference type="ChEBI" id="CHEBI:59789"/>
    </ligand>
</feature>
<evidence type="ECO:0000256" key="3">
    <source>
        <dbReference type="ARBA" id="ARBA00022679"/>
    </source>
</evidence>
<dbReference type="Gene3D" id="2.30.130.60">
    <property type="match status" value="1"/>
</dbReference>
<keyword evidence="4 6" id="KW-0949">S-adenosyl-L-methionine</keyword>
<dbReference type="Gene3D" id="3.40.50.150">
    <property type="entry name" value="Vaccinia Virus protein VP39"/>
    <property type="match status" value="1"/>
</dbReference>
<dbReference type="PRINTS" id="PR02008">
    <property type="entry name" value="RCMTFAMILY"/>
</dbReference>
<proteinExistence type="inferred from homology"/>
<evidence type="ECO:0000313" key="9">
    <source>
        <dbReference type="Proteomes" id="UP000321168"/>
    </source>
</evidence>
<dbReference type="SUPFAM" id="SSF53335">
    <property type="entry name" value="S-adenosyl-L-methionine-dependent methyltransferases"/>
    <property type="match status" value="1"/>
</dbReference>
<dbReference type="InterPro" id="IPR027391">
    <property type="entry name" value="Nol1_Nop2_Fmu_2"/>
</dbReference>
<dbReference type="Proteomes" id="UP000321168">
    <property type="component" value="Unassembled WGS sequence"/>
</dbReference>
<dbReference type="Pfam" id="PF01189">
    <property type="entry name" value="Methyltr_RsmB-F"/>
    <property type="match status" value="1"/>
</dbReference>
<dbReference type="InterPro" id="IPR001678">
    <property type="entry name" value="MeTrfase_RsmB-F_NOP2_dom"/>
</dbReference>
<dbReference type="InterPro" id="IPR023267">
    <property type="entry name" value="RCMT"/>
</dbReference>
<keyword evidence="5 6" id="KW-0694">RNA-binding</keyword>
<sequence length="476" mass="54559">MIYSFKGQFFHGYKEYKYLILASMDLPQAFLDRITKEWNSETISKYRDSFQEIYHSIRLNPLKNLELDSFKEYNKIPWASQGYYLSRRPHYTWDPAFQAGYYYAQEAGSMSIEFIFQKWRKQYQEKELIGLDACSAPGGKATHILSLLDPDLDVLICNEPIPKRAQVLKDNLGKWGYINVLGNNLDFCKYGLPKNSLDFAVIDAPCSGEGMFRRDNRAVEEWSEENVKTCASRQQNILDHILPSLKPGGLIVYSTCTFNKDENESQLEYITRHGADPFKISDLNNFENAQLTGKENAFRFIPGVTKSEGFYVSAYVIKKQSEQSESKNKPRRIKTAKLDHVTVKNGCLIEEKGTYYAVSNRGYEVYKEANLGLPIIAIGEEKKEKFIPHSNLGYSPFLLHNYPSVELDWEQAQKYLEGETIRVFCEKGIVLLQHESIPLGFGKSVGTRINNLKEKGLRLINSAPSKTLADIRFPPS</sequence>
<feature type="active site" description="Nucleophile" evidence="6">
    <location>
        <position position="256"/>
    </location>
</feature>
<dbReference type="PROSITE" id="PS51686">
    <property type="entry name" value="SAM_MT_RSMB_NOP"/>
    <property type="match status" value="1"/>
</dbReference>
<dbReference type="GO" id="GO:0003723">
    <property type="term" value="F:RNA binding"/>
    <property type="evidence" value="ECO:0007669"/>
    <property type="project" value="UniProtKB-UniRule"/>
</dbReference>